<dbReference type="Pfam" id="PF00528">
    <property type="entry name" value="BPD_transp_1"/>
    <property type="match status" value="1"/>
</dbReference>
<dbReference type="Gene3D" id="1.10.3720.10">
    <property type="entry name" value="MetI-like"/>
    <property type="match status" value="1"/>
</dbReference>
<dbReference type="Proteomes" id="UP000000323">
    <property type="component" value="Chromosome 1"/>
</dbReference>
<dbReference type="GO" id="GO:0005886">
    <property type="term" value="C:plasma membrane"/>
    <property type="evidence" value="ECO:0007669"/>
    <property type="project" value="UniProtKB-SubCell"/>
</dbReference>
<evidence type="ECO:0000256" key="6">
    <source>
        <dbReference type="ARBA" id="ARBA00023136"/>
    </source>
</evidence>
<dbReference type="PANTHER" id="PTHR43386:SF1">
    <property type="entry name" value="D,D-DIPEPTIDE TRANSPORT SYSTEM PERMEASE PROTEIN DDPC-RELATED"/>
    <property type="match status" value="1"/>
</dbReference>
<dbReference type="PANTHER" id="PTHR43386">
    <property type="entry name" value="OLIGOPEPTIDE TRANSPORT SYSTEM PERMEASE PROTEIN APPC"/>
    <property type="match status" value="1"/>
</dbReference>
<dbReference type="InterPro" id="IPR000515">
    <property type="entry name" value="MetI-like"/>
</dbReference>
<feature type="transmembrane region" description="Helical" evidence="7">
    <location>
        <begin position="131"/>
        <end position="152"/>
    </location>
</feature>
<evidence type="ECO:0000313" key="9">
    <source>
        <dbReference type="EMBL" id="ACZ41618.1"/>
    </source>
</evidence>
<dbReference type="SUPFAM" id="SSF161098">
    <property type="entry name" value="MetI-like"/>
    <property type="match status" value="1"/>
</dbReference>
<name>D1CFB2_THET1</name>
<dbReference type="HOGENOM" id="CLU_028518_1_2_0"/>
<reference evidence="10" key="1">
    <citation type="journal article" date="2010" name="Stand. Genomic Sci.">
        <title>Complete genome sequence of 'Thermobaculum terrenum' type strain (YNP1).</title>
        <authorList>
            <person name="Kiss H."/>
            <person name="Cleland D."/>
            <person name="Lapidus A."/>
            <person name="Lucas S."/>
            <person name="Glavina Del Rio T."/>
            <person name="Nolan M."/>
            <person name="Tice H."/>
            <person name="Han C."/>
            <person name="Goodwin L."/>
            <person name="Pitluck S."/>
            <person name="Liolios K."/>
            <person name="Ivanova N."/>
            <person name="Mavromatis K."/>
            <person name="Ovchinnikova G."/>
            <person name="Pati A."/>
            <person name="Chen A."/>
            <person name="Palaniappan K."/>
            <person name="Land M."/>
            <person name="Hauser L."/>
            <person name="Chang Y."/>
            <person name="Jeffries C."/>
            <person name="Lu M."/>
            <person name="Brettin T."/>
            <person name="Detter J."/>
            <person name="Goker M."/>
            <person name="Tindall B."/>
            <person name="Beck B."/>
            <person name="McDermott T."/>
            <person name="Woyke T."/>
            <person name="Bristow J."/>
            <person name="Eisen J."/>
            <person name="Markowitz V."/>
            <person name="Hugenholtz P."/>
            <person name="Kyrpides N."/>
            <person name="Klenk H."/>
            <person name="Cheng J."/>
        </authorList>
    </citation>
    <scope>NUCLEOTIDE SEQUENCE [LARGE SCALE GENOMIC DNA]</scope>
    <source>
        <strain evidence="10">ATCC BAA-798 / YNP1</strain>
    </source>
</reference>
<dbReference type="EMBL" id="CP001825">
    <property type="protein sequence ID" value="ACZ41618.1"/>
    <property type="molecule type" value="Genomic_DNA"/>
</dbReference>
<dbReference type="InterPro" id="IPR025966">
    <property type="entry name" value="OppC_N"/>
</dbReference>
<evidence type="ECO:0000313" key="10">
    <source>
        <dbReference type="Proteomes" id="UP000000323"/>
    </source>
</evidence>
<evidence type="ECO:0000256" key="1">
    <source>
        <dbReference type="ARBA" id="ARBA00004651"/>
    </source>
</evidence>
<feature type="domain" description="ABC transmembrane type-1" evidence="8">
    <location>
        <begin position="92"/>
        <end position="291"/>
    </location>
</feature>
<sequence length="305" mass="33211">MQAQEESAIQLLAEPSHVRDSYWQRFRRNRVTFVSFIVFVLIVLAALIGPFVYRVDPAATDFLAINSAPSLSHPLGTDNLGRDTLARLLQGLRVSLLVVLVVEAINVLLGATIGLLAGYLGGWVDNLLSRLADMLFAFPGLLLAILVAAVWGDWVTKHFGSIGRLLLVATALSLVSWPLMARFVRGETLSIREREFILAARALGVTDRRILLNHVLPNVTGLVITAATLDAVGVIINESVLSLLGLGTQPPMASIGRMINDAVKFFSQSQFQVFVPSAMLVLLVILLSYIGDGIRDVLDPYSSKR</sequence>
<comment type="subcellular location">
    <subcellularLocation>
        <location evidence="1 7">Cell membrane</location>
        <topology evidence="1 7">Multi-pass membrane protein</topology>
    </subcellularLocation>
</comment>
<evidence type="ECO:0000256" key="7">
    <source>
        <dbReference type="RuleBase" id="RU363032"/>
    </source>
</evidence>
<evidence type="ECO:0000256" key="2">
    <source>
        <dbReference type="ARBA" id="ARBA00022448"/>
    </source>
</evidence>
<evidence type="ECO:0000256" key="5">
    <source>
        <dbReference type="ARBA" id="ARBA00022989"/>
    </source>
</evidence>
<accession>D1CFB2</accession>
<dbReference type="KEGG" id="ttr:Tter_0701"/>
<dbReference type="OrthoDB" id="9776213at2"/>
<evidence type="ECO:0000256" key="4">
    <source>
        <dbReference type="ARBA" id="ARBA00022692"/>
    </source>
</evidence>
<dbReference type="PROSITE" id="PS50928">
    <property type="entry name" value="ABC_TM1"/>
    <property type="match status" value="1"/>
</dbReference>
<dbReference type="eggNOG" id="COG1173">
    <property type="taxonomic scope" value="Bacteria"/>
</dbReference>
<evidence type="ECO:0000256" key="3">
    <source>
        <dbReference type="ARBA" id="ARBA00022475"/>
    </source>
</evidence>
<organism evidence="9 10">
    <name type="scientific">Thermobaculum terrenum (strain ATCC BAA-798 / CCMEE 7001 / YNP1)</name>
    <dbReference type="NCBI Taxonomy" id="525904"/>
    <lineage>
        <taxon>Bacteria</taxon>
        <taxon>Bacillati</taxon>
        <taxon>Chloroflexota</taxon>
        <taxon>Chloroflexia</taxon>
        <taxon>Candidatus Thermobaculales</taxon>
        <taxon>Candidatus Thermobaculaceae</taxon>
        <taxon>Thermobaculum</taxon>
    </lineage>
</organism>
<keyword evidence="4 7" id="KW-0812">Transmembrane</keyword>
<dbReference type="CDD" id="cd06261">
    <property type="entry name" value="TM_PBP2"/>
    <property type="match status" value="1"/>
</dbReference>
<keyword evidence="3" id="KW-1003">Cell membrane</keyword>
<dbReference type="InterPro" id="IPR035906">
    <property type="entry name" value="MetI-like_sf"/>
</dbReference>
<keyword evidence="5 7" id="KW-1133">Transmembrane helix</keyword>
<feature type="transmembrane region" description="Helical" evidence="7">
    <location>
        <begin position="31"/>
        <end position="53"/>
    </location>
</feature>
<dbReference type="Pfam" id="PF12911">
    <property type="entry name" value="OppC_N"/>
    <property type="match status" value="1"/>
</dbReference>
<protein>
    <submittedName>
        <fullName evidence="9">Binding-protein-dependent transport systems inner membrane component</fullName>
    </submittedName>
</protein>
<comment type="similarity">
    <text evidence="7">Belongs to the binding-protein-dependent transport system permease family.</text>
</comment>
<proteinExistence type="inferred from homology"/>
<evidence type="ECO:0000259" key="8">
    <source>
        <dbReference type="PROSITE" id="PS50928"/>
    </source>
</evidence>
<dbReference type="InterPro" id="IPR050366">
    <property type="entry name" value="BP-dependent_transpt_permease"/>
</dbReference>
<feature type="transmembrane region" description="Helical" evidence="7">
    <location>
        <begin position="164"/>
        <end position="184"/>
    </location>
</feature>
<keyword evidence="2 7" id="KW-0813">Transport</keyword>
<feature type="transmembrane region" description="Helical" evidence="7">
    <location>
        <begin position="94"/>
        <end position="119"/>
    </location>
</feature>
<feature type="transmembrane region" description="Helical" evidence="7">
    <location>
        <begin position="273"/>
        <end position="291"/>
    </location>
</feature>
<dbReference type="AlphaFoldDB" id="D1CFB2"/>
<keyword evidence="10" id="KW-1185">Reference proteome</keyword>
<dbReference type="RefSeq" id="WP_012874653.1">
    <property type="nucleotide sequence ID" value="NC_013525.1"/>
</dbReference>
<dbReference type="GO" id="GO:0055085">
    <property type="term" value="P:transmembrane transport"/>
    <property type="evidence" value="ECO:0007669"/>
    <property type="project" value="InterPro"/>
</dbReference>
<dbReference type="STRING" id="525904.Tter_0701"/>
<keyword evidence="6 7" id="KW-0472">Membrane</keyword>
<gene>
    <name evidence="9" type="ordered locus">Tter_0701</name>
</gene>